<feature type="chain" id="PRO_5007574553" description="Carbohydrate-binding protein SusD" evidence="6">
    <location>
        <begin position="22"/>
        <end position="499"/>
    </location>
</feature>
<evidence type="ECO:0000256" key="2">
    <source>
        <dbReference type="ARBA" id="ARBA00006275"/>
    </source>
</evidence>
<evidence type="ECO:0000259" key="8">
    <source>
        <dbReference type="Pfam" id="PF14322"/>
    </source>
</evidence>
<sequence>MKYISKIILLFFVLAISSCNEEYLDTFPTDQLAADQVLNTISNQRAALEGIHRHMYGVGGSQDERSGYGNMMINYDFLGQDIVNPQRGSGWFIGVHQWLEHRNNSSSLVEHTYDYFYAMIANANNIINSIDAVDGDADEKNNIKGQAYFYRAFAHFNMVQLYGSRYKAGQANDQLGIVINLDDLSNLGEAKARSTVDQVYAQIGADLTAALQSLNASSVSFSDKSQISVNAVNGLLARVALTKGEWANAITFAQAARQGHTLTSSAQIQEGFNNSGATGWIWSSQVIPDQGVYFASFFAYMSYNYSSSHIRNDPKCINADLYDMIPATDVRKGFWKVTPADIAAIDIPSNFAKYPYMNTKFEALPSGTIGDGDVVLMRTAEMILIEAEANARLGGANEVAARTALFSLVSQRDPNAVISVNTGQALLDEILVQRRIELWGEGFGFLDLKRLDLPLQRSTRGSFSLTQARITDMPAGDLQWQFFFPISAININPNLVQND</sequence>
<accession>A0A150XE37</accession>
<feature type="signal peptide" evidence="6">
    <location>
        <begin position="1"/>
        <end position="21"/>
    </location>
</feature>
<gene>
    <name evidence="9" type="ORF">AWN68_18405</name>
</gene>
<dbReference type="Gene3D" id="1.25.40.390">
    <property type="match status" value="1"/>
</dbReference>
<comment type="subcellular location">
    <subcellularLocation>
        <location evidence="1">Cell outer membrane</location>
    </subcellularLocation>
</comment>
<protein>
    <recommendedName>
        <fullName evidence="11">Carbohydrate-binding protein SusD</fullName>
    </recommendedName>
</protein>
<name>A0A150XE37_9BACT</name>
<evidence type="ECO:0000256" key="3">
    <source>
        <dbReference type="ARBA" id="ARBA00022729"/>
    </source>
</evidence>
<dbReference type="InterPro" id="IPR033985">
    <property type="entry name" value="SusD-like_N"/>
</dbReference>
<dbReference type="PROSITE" id="PS51257">
    <property type="entry name" value="PROKAR_LIPOPROTEIN"/>
    <property type="match status" value="1"/>
</dbReference>
<keyword evidence="5" id="KW-0998">Cell outer membrane</keyword>
<feature type="domain" description="SusD-like N-terminal" evidence="8">
    <location>
        <begin position="107"/>
        <end position="241"/>
    </location>
</feature>
<evidence type="ECO:0000259" key="7">
    <source>
        <dbReference type="Pfam" id="PF07980"/>
    </source>
</evidence>
<dbReference type="GO" id="GO:0009279">
    <property type="term" value="C:cell outer membrane"/>
    <property type="evidence" value="ECO:0007669"/>
    <property type="project" value="UniProtKB-SubCell"/>
</dbReference>
<dbReference type="RefSeq" id="WP_068415405.1">
    <property type="nucleotide sequence ID" value="NZ_LRDB01000015.1"/>
</dbReference>
<proteinExistence type="inferred from homology"/>
<dbReference type="Proteomes" id="UP000075615">
    <property type="component" value="Unassembled WGS sequence"/>
</dbReference>
<keyword evidence="3 6" id="KW-0732">Signal</keyword>
<reference evidence="9 10" key="1">
    <citation type="submission" date="2016-01" db="EMBL/GenBank/DDBJ databases">
        <title>Genome sequencing of Roseivirga echinicomitans KMM 6058.</title>
        <authorList>
            <person name="Selvaratnam C."/>
            <person name="Thevarajoo S."/>
            <person name="Goh K.M."/>
            <person name="Ee R."/>
            <person name="Chan K.-G."/>
            <person name="Chong C.S."/>
        </authorList>
    </citation>
    <scope>NUCLEOTIDE SEQUENCE [LARGE SCALE GENOMIC DNA]</scope>
    <source>
        <strain evidence="9 10">KMM 6058</strain>
    </source>
</reference>
<dbReference type="InterPro" id="IPR011990">
    <property type="entry name" value="TPR-like_helical_dom_sf"/>
</dbReference>
<evidence type="ECO:0000256" key="6">
    <source>
        <dbReference type="SAM" id="SignalP"/>
    </source>
</evidence>
<dbReference type="AlphaFoldDB" id="A0A150XE37"/>
<organism evidence="9 10">
    <name type="scientific">Roseivirga echinicomitans</name>
    <dbReference type="NCBI Taxonomy" id="296218"/>
    <lineage>
        <taxon>Bacteria</taxon>
        <taxon>Pseudomonadati</taxon>
        <taxon>Bacteroidota</taxon>
        <taxon>Cytophagia</taxon>
        <taxon>Cytophagales</taxon>
        <taxon>Roseivirgaceae</taxon>
        <taxon>Roseivirga</taxon>
    </lineage>
</organism>
<evidence type="ECO:0000313" key="9">
    <source>
        <dbReference type="EMBL" id="KYG76995.1"/>
    </source>
</evidence>
<dbReference type="OrthoDB" id="1100079at2"/>
<dbReference type="Pfam" id="PF07980">
    <property type="entry name" value="SusD_RagB"/>
    <property type="match status" value="1"/>
</dbReference>
<comment type="caution">
    <text evidence="9">The sequence shown here is derived from an EMBL/GenBank/DDBJ whole genome shotgun (WGS) entry which is preliminary data.</text>
</comment>
<evidence type="ECO:0000256" key="4">
    <source>
        <dbReference type="ARBA" id="ARBA00023136"/>
    </source>
</evidence>
<evidence type="ECO:0000256" key="5">
    <source>
        <dbReference type="ARBA" id="ARBA00023237"/>
    </source>
</evidence>
<dbReference type="SUPFAM" id="SSF48452">
    <property type="entry name" value="TPR-like"/>
    <property type="match status" value="1"/>
</dbReference>
<evidence type="ECO:0008006" key="11">
    <source>
        <dbReference type="Google" id="ProtNLM"/>
    </source>
</evidence>
<dbReference type="STRING" id="296218.AWN68_18405"/>
<dbReference type="InterPro" id="IPR012944">
    <property type="entry name" value="SusD_RagB_dom"/>
</dbReference>
<dbReference type="Pfam" id="PF14322">
    <property type="entry name" value="SusD-like_3"/>
    <property type="match status" value="1"/>
</dbReference>
<keyword evidence="10" id="KW-1185">Reference proteome</keyword>
<evidence type="ECO:0000313" key="10">
    <source>
        <dbReference type="Proteomes" id="UP000075615"/>
    </source>
</evidence>
<evidence type="ECO:0000256" key="1">
    <source>
        <dbReference type="ARBA" id="ARBA00004442"/>
    </source>
</evidence>
<comment type="similarity">
    <text evidence="2">Belongs to the SusD family.</text>
</comment>
<feature type="domain" description="RagB/SusD" evidence="7">
    <location>
        <begin position="340"/>
        <end position="498"/>
    </location>
</feature>
<keyword evidence="4" id="KW-0472">Membrane</keyword>
<dbReference type="EMBL" id="LRDB01000015">
    <property type="protein sequence ID" value="KYG76995.1"/>
    <property type="molecule type" value="Genomic_DNA"/>
</dbReference>